<sequence>MCNSKEKNLRLQLRATIEANRIARLSYEIGDEHLKKIKKQLEKAVGSKKEWLTILIESLEKRLYGSEDENDSE</sequence>
<evidence type="ECO:0000313" key="1">
    <source>
        <dbReference type="EMBL" id="QHT09695.1"/>
    </source>
</evidence>
<reference evidence="1" key="1">
    <citation type="journal article" date="2020" name="Nature">
        <title>Giant virus diversity and host interactions through global metagenomics.</title>
        <authorList>
            <person name="Schulz F."/>
            <person name="Roux S."/>
            <person name="Paez-Espino D."/>
            <person name="Jungbluth S."/>
            <person name="Walsh D.A."/>
            <person name="Denef V.J."/>
            <person name="McMahon K.D."/>
            <person name="Konstantinidis K.T."/>
            <person name="Eloe-Fadrosh E.A."/>
            <person name="Kyrpides N.C."/>
            <person name="Woyke T."/>
        </authorList>
    </citation>
    <scope>NUCLEOTIDE SEQUENCE</scope>
    <source>
        <strain evidence="1">GVMAG-M-3300023174-102</strain>
    </source>
</reference>
<organism evidence="1">
    <name type="scientific">viral metagenome</name>
    <dbReference type="NCBI Taxonomy" id="1070528"/>
    <lineage>
        <taxon>unclassified sequences</taxon>
        <taxon>metagenomes</taxon>
        <taxon>organismal metagenomes</taxon>
    </lineage>
</organism>
<dbReference type="EMBL" id="MN739514">
    <property type="protein sequence ID" value="QHT09695.1"/>
    <property type="molecule type" value="Genomic_DNA"/>
</dbReference>
<accession>A0A6C0D1W8</accession>
<dbReference type="AlphaFoldDB" id="A0A6C0D1W8"/>
<name>A0A6C0D1W8_9ZZZZ</name>
<proteinExistence type="predicted"/>
<protein>
    <submittedName>
        <fullName evidence="1">Uncharacterized protein</fullName>
    </submittedName>
</protein>